<sequence length="276" mass="30424">MTIQIAVLAHNEERRIALCLDSLPLDEAAVAVVVNGSSDATADIVRGYADRGVRLVEYTAGGKARSWNRFMLDEAPEADCYVFVDGDAQLLPGTVRGLERCLRNNPHANAAAGMPRNGRRAAYYRRLLAEEHGLFGDCYALSGAFVARLRASGVRLPEDLVGDDSLIAALANNDLGRDADRREDAVVPCDTGGFLCEPTQLTPKRLNLQARRMVNYSVRHFQNRIISTLMQGEGPAALPPRMADLYPECLPRLRPRFSPLWFAFDRLALARMRAAV</sequence>
<accession>A0ABT9H589</accession>
<proteinExistence type="inferred from homology"/>
<comment type="caution">
    <text evidence="3">The sequence shown here is derived from an EMBL/GenBank/DDBJ whole genome shotgun (WGS) entry which is preliminary data.</text>
</comment>
<dbReference type="PANTHER" id="PTHR43630">
    <property type="entry name" value="POLY-BETA-1,6-N-ACETYL-D-GLUCOSAMINE SYNTHASE"/>
    <property type="match status" value="1"/>
</dbReference>
<keyword evidence="4" id="KW-1185">Reference proteome</keyword>
<evidence type="ECO:0000259" key="2">
    <source>
        <dbReference type="Pfam" id="PF00535"/>
    </source>
</evidence>
<feature type="domain" description="Glycosyltransferase 2-like" evidence="2">
    <location>
        <begin position="5"/>
        <end position="127"/>
    </location>
</feature>
<dbReference type="GO" id="GO:0016757">
    <property type="term" value="F:glycosyltransferase activity"/>
    <property type="evidence" value="ECO:0007669"/>
    <property type="project" value="UniProtKB-KW"/>
</dbReference>
<dbReference type="EMBL" id="JAVAIL010000001">
    <property type="protein sequence ID" value="MDP4538485.1"/>
    <property type="molecule type" value="Genomic_DNA"/>
</dbReference>
<organism evidence="3 4">
    <name type="scientific">Qipengyuania benthica</name>
    <dbReference type="NCBI Taxonomy" id="3067651"/>
    <lineage>
        <taxon>Bacteria</taxon>
        <taxon>Pseudomonadati</taxon>
        <taxon>Pseudomonadota</taxon>
        <taxon>Alphaproteobacteria</taxon>
        <taxon>Sphingomonadales</taxon>
        <taxon>Erythrobacteraceae</taxon>
        <taxon>Qipengyuania</taxon>
    </lineage>
</organism>
<reference evidence="3 4" key="1">
    <citation type="submission" date="2023-08" db="EMBL/GenBank/DDBJ databases">
        <title>genomic of DY56.</title>
        <authorList>
            <person name="Wang Y."/>
        </authorList>
    </citation>
    <scope>NUCLEOTIDE SEQUENCE [LARGE SCALE GENOMIC DNA]</scope>
    <source>
        <strain evidence="3 4">DY56-A-20</strain>
    </source>
</reference>
<keyword evidence="3" id="KW-0328">Glycosyltransferase</keyword>
<gene>
    <name evidence="3" type="ORF">Q9K01_02435</name>
</gene>
<evidence type="ECO:0000256" key="1">
    <source>
        <dbReference type="ARBA" id="ARBA00038494"/>
    </source>
</evidence>
<evidence type="ECO:0000313" key="3">
    <source>
        <dbReference type="EMBL" id="MDP4538485.1"/>
    </source>
</evidence>
<dbReference type="EC" id="2.4.-.-" evidence="3"/>
<name>A0ABT9H589_9SPHN</name>
<dbReference type="InterPro" id="IPR029044">
    <property type="entry name" value="Nucleotide-diphossugar_trans"/>
</dbReference>
<dbReference type="SUPFAM" id="SSF53448">
    <property type="entry name" value="Nucleotide-diphospho-sugar transferases"/>
    <property type="match status" value="1"/>
</dbReference>
<dbReference type="RefSeq" id="WP_305928616.1">
    <property type="nucleotide sequence ID" value="NZ_JAVAIL010000001.1"/>
</dbReference>
<keyword evidence="3" id="KW-0808">Transferase</keyword>
<dbReference type="PANTHER" id="PTHR43630:SF2">
    <property type="entry name" value="GLYCOSYLTRANSFERASE"/>
    <property type="match status" value="1"/>
</dbReference>
<evidence type="ECO:0000313" key="4">
    <source>
        <dbReference type="Proteomes" id="UP001235664"/>
    </source>
</evidence>
<dbReference type="InterPro" id="IPR001173">
    <property type="entry name" value="Glyco_trans_2-like"/>
</dbReference>
<dbReference type="Proteomes" id="UP001235664">
    <property type="component" value="Unassembled WGS sequence"/>
</dbReference>
<comment type="similarity">
    <text evidence="1">Belongs to the glycosyltransferase 2 family. WaaE/KdtX subfamily.</text>
</comment>
<dbReference type="Gene3D" id="3.90.550.10">
    <property type="entry name" value="Spore Coat Polysaccharide Biosynthesis Protein SpsA, Chain A"/>
    <property type="match status" value="1"/>
</dbReference>
<protein>
    <submittedName>
        <fullName evidence="3">Glycosyltransferase</fullName>
        <ecNumber evidence="3">2.4.-.-</ecNumber>
    </submittedName>
</protein>
<dbReference type="Pfam" id="PF00535">
    <property type="entry name" value="Glycos_transf_2"/>
    <property type="match status" value="1"/>
</dbReference>